<dbReference type="OrthoDB" id="7868250at2"/>
<evidence type="ECO:0008006" key="4">
    <source>
        <dbReference type="Google" id="ProtNLM"/>
    </source>
</evidence>
<keyword evidence="1" id="KW-0732">Signal</keyword>
<dbReference type="EMBL" id="FQUE01000008">
    <property type="protein sequence ID" value="SHF56505.1"/>
    <property type="molecule type" value="Genomic_DNA"/>
</dbReference>
<feature type="chain" id="PRO_5012702706" description="Lipoprotein" evidence="1">
    <location>
        <begin position="23"/>
        <end position="126"/>
    </location>
</feature>
<proteinExistence type="predicted"/>
<gene>
    <name evidence="2" type="ORF">SAMN05444339_10835</name>
</gene>
<dbReference type="AlphaFoldDB" id="A0A1M5CP19"/>
<feature type="signal peptide" evidence="1">
    <location>
        <begin position="1"/>
        <end position="22"/>
    </location>
</feature>
<evidence type="ECO:0000313" key="3">
    <source>
        <dbReference type="Proteomes" id="UP000183987"/>
    </source>
</evidence>
<name>A0A1M5CP19_LOKAT</name>
<sequence length="126" mass="13295">MMMKPLIALALVALGACSTSFGDGPRAIGAAATDAFGDTPFTDGVAISAITRDPNPLRTIQTYKFVPCQQGRAVCGDSSTGRPGILTLEDGQYVVRGAYPGKTFYFDRNGDGFMQVGQVLTPLAWN</sequence>
<accession>A0A1M5CP19</accession>
<protein>
    <recommendedName>
        <fullName evidence="4">Lipoprotein</fullName>
    </recommendedName>
</protein>
<evidence type="ECO:0000256" key="1">
    <source>
        <dbReference type="SAM" id="SignalP"/>
    </source>
</evidence>
<dbReference type="PROSITE" id="PS51257">
    <property type="entry name" value="PROKAR_LIPOPROTEIN"/>
    <property type="match status" value="1"/>
</dbReference>
<dbReference type="Proteomes" id="UP000183987">
    <property type="component" value="Unassembled WGS sequence"/>
</dbReference>
<reference evidence="3" key="1">
    <citation type="submission" date="2016-11" db="EMBL/GenBank/DDBJ databases">
        <authorList>
            <person name="Varghese N."/>
            <person name="Submissions S."/>
        </authorList>
    </citation>
    <scope>NUCLEOTIDE SEQUENCE [LARGE SCALE GENOMIC DNA]</scope>
    <source>
        <strain evidence="3">DSM 29326</strain>
    </source>
</reference>
<keyword evidence="3" id="KW-1185">Reference proteome</keyword>
<dbReference type="STRING" id="366533.SAMN05444339_10835"/>
<evidence type="ECO:0000313" key="2">
    <source>
        <dbReference type="EMBL" id="SHF56505.1"/>
    </source>
</evidence>
<organism evidence="2 3">
    <name type="scientific">Loktanella atrilutea</name>
    <dbReference type="NCBI Taxonomy" id="366533"/>
    <lineage>
        <taxon>Bacteria</taxon>
        <taxon>Pseudomonadati</taxon>
        <taxon>Pseudomonadota</taxon>
        <taxon>Alphaproteobacteria</taxon>
        <taxon>Rhodobacterales</taxon>
        <taxon>Roseobacteraceae</taxon>
        <taxon>Loktanella</taxon>
    </lineage>
</organism>
<dbReference type="RefSeq" id="WP_072858086.1">
    <property type="nucleotide sequence ID" value="NZ_FQUE01000008.1"/>
</dbReference>